<evidence type="ECO:0000313" key="1">
    <source>
        <dbReference type="EMBL" id="ETI99479.1"/>
    </source>
</evidence>
<evidence type="ECO:0000313" key="2">
    <source>
        <dbReference type="Proteomes" id="UP000018855"/>
    </source>
</evidence>
<sequence length="43" mass="5251">FHFWYRYVYKYWGDIVRGYGADVYYNHVKPQLNDFVQAACIAI</sequence>
<reference evidence="1 2" key="1">
    <citation type="submission" date="2013-12" db="EMBL/GenBank/DDBJ databases">
        <title>A Varibaculum cambriense genome reconstructed from a premature infant gut community with otherwise low bacterial novelty that shifts toward anaerobic metabolism during the third week of life.</title>
        <authorList>
            <person name="Brown C.T."/>
            <person name="Sharon I."/>
            <person name="Thomas B.C."/>
            <person name="Castelle C.J."/>
            <person name="Morowitz M.J."/>
            <person name="Banfield J.F."/>
        </authorList>
    </citation>
    <scope>NUCLEOTIDE SEQUENCE [LARGE SCALE GENOMIC DNA]</scope>
    <source>
        <strain evidence="2">DORA_11</strain>
    </source>
</reference>
<comment type="caution">
    <text evidence="1">The sequence shown here is derived from an EMBL/GenBank/DDBJ whole genome shotgun (WGS) entry which is preliminary data.</text>
</comment>
<accession>W1V3C9</accession>
<proteinExistence type="predicted"/>
<name>W1V3C9_9FIRM</name>
<dbReference type="EMBL" id="AZMJ01000477">
    <property type="protein sequence ID" value="ETI99479.1"/>
    <property type="molecule type" value="Genomic_DNA"/>
</dbReference>
<gene>
    <name evidence="1" type="ORF">Q619_VDC00477G0001</name>
</gene>
<feature type="non-terminal residue" evidence="1">
    <location>
        <position position="1"/>
    </location>
</feature>
<protein>
    <submittedName>
        <fullName evidence="1">ATPase</fullName>
    </submittedName>
</protein>
<dbReference type="AlphaFoldDB" id="W1V3C9"/>
<organism evidence="1 2">
    <name type="scientific">Veillonella dispar DORA_11</name>
    <dbReference type="NCBI Taxonomy" id="1403949"/>
    <lineage>
        <taxon>Bacteria</taxon>
        <taxon>Bacillati</taxon>
        <taxon>Bacillota</taxon>
        <taxon>Negativicutes</taxon>
        <taxon>Veillonellales</taxon>
        <taxon>Veillonellaceae</taxon>
        <taxon>Veillonella</taxon>
    </lineage>
</organism>
<dbReference type="Proteomes" id="UP000018855">
    <property type="component" value="Unassembled WGS sequence"/>
</dbReference>